<reference evidence="6" key="1">
    <citation type="submission" date="2020-12" db="UniProtKB">
        <authorList>
            <consortium name="WormBaseParasite"/>
        </authorList>
    </citation>
    <scope>IDENTIFICATION</scope>
    <source>
        <strain evidence="6">MHco3</strain>
    </source>
</reference>
<feature type="compositionally biased region" description="Low complexity" evidence="1">
    <location>
        <begin position="1174"/>
        <end position="1187"/>
    </location>
</feature>
<keyword evidence="2" id="KW-0472">Membrane</keyword>
<dbReference type="InterPro" id="IPR013783">
    <property type="entry name" value="Ig-like_fold"/>
</dbReference>
<evidence type="ECO:0000256" key="2">
    <source>
        <dbReference type="SAM" id="Phobius"/>
    </source>
</evidence>
<dbReference type="SUPFAM" id="SSF49265">
    <property type="entry name" value="Fibronectin type III"/>
    <property type="match status" value="1"/>
</dbReference>
<feature type="signal peptide" evidence="3">
    <location>
        <begin position="1"/>
        <end position="22"/>
    </location>
</feature>
<dbReference type="InterPro" id="IPR003961">
    <property type="entry name" value="FN3_dom"/>
</dbReference>
<sequence>MLVRSLLLLILCWVTLLMASEAEIKTKSHVYIKNKEGVVVQCKGTMEPGQDIEHLDLTKWLKKDAHTETFELAVDDELRSSRELTFVCNESTSYHGVFTTVLAVYPLQELDLTPSSEVKSSTKPRRISVKLKSVPPIIPGRRTIVDILDSKNGTLKSYTLEDHTNEPLIHYVDIIDAAKYFVKVSVNYTEDVVASKFLRDETLEKSKRDGMKSVEFPAIGILSIKEFARIDNRINISYQTTDFVEGDNLITYFEISMELLRPLRTEVYPYVVEKVEEPKYDGTVRVYSINESYFAGSIYDKMNITITPQVGDYKGLSKDLLVALHLLPDAVKPLTRRVGKFKAVLPLECAEFVSGESECFWEMLIKDDVEKPHTRPRKFHNGTEIPELRSIEVFLDESYTNKPTLFFCYVKRSTKYDVHKWTTAIEVVPILSQQLKPKLTVDVVEQRPRHLVIKWSMDDLPANISGIRISVGIFDGLGKYKELESGNKTTGTLDYKLGNERQELNVEVAVNLTEDHGIFDRSEQKKVIEAIEELTVVDLERIESSEKDARKVTLRWKTKGARSFEEKELEYEIKVELWQRSWKTYSTITHKPKVSATQTYAFDSGPVGAISSKLRVSVTPKIGSFLGTSDAIEFTSETDLKTDVRVVKFGTTLKLNCSEYKPEGSSYWERQKYGKDEMELAAQDTESLTVLASNGQMYYTCYVKDVEYHKQTTAIYIFAVEGPPPAPQFTFRLIRSKPYKLHVDWMVDWREDIPTRRLNVTVMQGDDPKATAEEVMEKEGTVSTDISADISTDISADIAKITVLANATYGENLLRTVEKTINIEHIKLVNFGISDDDIDTIKIKWNVLGVLPNEKPQYKIKIECGEDYKEEKMVKQNSIVVAIKRRPYNCELFAQAIVDSYEGPVAQHRVKLKAKSPEVAPTNVKFTNEGLTTTITFDRIPAELMQKYGESQGCQVFVCKEKKASRKCFNKTTSPETGEVKFENLEEYAIFHVAVSCRTTGGSGPLSDWITMPIPGNSTARIEAAGWLNLIVTWTLQSRNGSRLRTDYVKSVLIRRFKQDKDGTWTGGEVVSENLAGRINVGLSPGFKFDTSCYIYTINITLVNGGTVNGRSAEMCYSMLSPSFVMLYLVILVALVLVVLKIYQTKPKKGKHRPKRGRKKKKDKEKKKSKSVTKTKGPSKPSTSKSGSVDEMKMSGMSGVSGSRDDVKKPLQ</sequence>
<dbReference type="OrthoDB" id="5911304at2759"/>
<evidence type="ECO:0000259" key="4">
    <source>
        <dbReference type="PROSITE" id="PS50853"/>
    </source>
</evidence>
<evidence type="ECO:0000313" key="6">
    <source>
        <dbReference type="WBParaSite" id="HCON_00087170-00001"/>
    </source>
</evidence>
<organism evidence="5 6">
    <name type="scientific">Haemonchus contortus</name>
    <name type="common">Barber pole worm</name>
    <dbReference type="NCBI Taxonomy" id="6289"/>
    <lineage>
        <taxon>Eukaryota</taxon>
        <taxon>Metazoa</taxon>
        <taxon>Ecdysozoa</taxon>
        <taxon>Nematoda</taxon>
        <taxon>Chromadorea</taxon>
        <taxon>Rhabditida</taxon>
        <taxon>Rhabditina</taxon>
        <taxon>Rhabditomorpha</taxon>
        <taxon>Strongyloidea</taxon>
        <taxon>Trichostrongylidae</taxon>
        <taxon>Haemonchus</taxon>
    </lineage>
</organism>
<keyword evidence="3" id="KW-0732">Signal</keyword>
<feature type="chain" id="PRO_5029610860" evidence="3">
    <location>
        <begin position="23"/>
        <end position="1212"/>
    </location>
</feature>
<feature type="domain" description="Fibronectin type-III" evidence="4">
    <location>
        <begin position="920"/>
        <end position="1017"/>
    </location>
</feature>
<feature type="compositionally biased region" description="Basic residues" evidence="1">
    <location>
        <begin position="1148"/>
        <end position="1173"/>
    </location>
</feature>
<feature type="transmembrane region" description="Helical" evidence="2">
    <location>
        <begin position="1124"/>
        <end position="1143"/>
    </location>
</feature>
<evidence type="ECO:0000256" key="3">
    <source>
        <dbReference type="SAM" id="SignalP"/>
    </source>
</evidence>
<dbReference type="InterPro" id="IPR036116">
    <property type="entry name" value="FN3_sf"/>
</dbReference>
<feature type="compositionally biased region" description="Basic and acidic residues" evidence="1">
    <location>
        <begin position="1203"/>
        <end position="1212"/>
    </location>
</feature>
<feature type="region of interest" description="Disordered" evidence="1">
    <location>
        <begin position="1148"/>
        <end position="1212"/>
    </location>
</feature>
<dbReference type="WBParaSite" id="HCON_00087170-00001">
    <property type="protein sequence ID" value="HCON_00087170-00001"/>
    <property type="gene ID" value="HCON_00087170"/>
</dbReference>
<dbReference type="Gene3D" id="2.60.40.10">
    <property type="entry name" value="Immunoglobulins"/>
    <property type="match status" value="1"/>
</dbReference>
<evidence type="ECO:0000256" key="1">
    <source>
        <dbReference type="SAM" id="MobiDB-lite"/>
    </source>
</evidence>
<proteinExistence type="predicted"/>
<protein>
    <submittedName>
        <fullName evidence="6">Fibronectin type-III domain-containing protein</fullName>
    </submittedName>
</protein>
<evidence type="ECO:0000313" key="5">
    <source>
        <dbReference type="Proteomes" id="UP000025227"/>
    </source>
</evidence>
<name>A0A7I4YD54_HAECO</name>
<dbReference type="AlphaFoldDB" id="A0A7I4YD54"/>
<accession>A0A7I4YD54</accession>
<dbReference type="Proteomes" id="UP000025227">
    <property type="component" value="Unplaced"/>
</dbReference>
<keyword evidence="2" id="KW-0812">Transmembrane</keyword>
<dbReference type="PROSITE" id="PS50853">
    <property type="entry name" value="FN3"/>
    <property type="match status" value="1"/>
</dbReference>
<keyword evidence="5" id="KW-1185">Reference proteome</keyword>
<keyword evidence="2" id="KW-1133">Transmembrane helix</keyword>